<organism evidence="15 16">
    <name type="scientific">Deinococcus depolymerans</name>
    <dbReference type="NCBI Taxonomy" id="392408"/>
    <lineage>
        <taxon>Bacteria</taxon>
        <taxon>Thermotogati</taxon>
        <taxon>Deinococcota</taxon>
        <taxon>Deinococci</taxon>
        <taxon>Deinococcales</taxon>
        <taxon>Deinococcaceae</taxon>
        <taxon>Deinococcus</taxon>
    </lineage>
</organism>
<dbReference type="InterPro" id="IPR015500">
    <property type="entry name" value="Peptidase_S8_subtilisin-rel"/>
</dbReference>
<dbReference type="CDD" id="cd07489">
    <property type="entry name" value="Peptidases_S8_5"/>
    <property type="match status" value="1"/>
</dbReference>
<evidence type="ECO:0000256" key="9">
    <source>
        <dbReference type="RuleBase" id="RU003355"/>
    </source>
</evidence>
<dbReference type="PRINTS" id="PR00723">
    <property type="entry name" value="SUBTILISIN"/>
</dbReference>
<dbReference type="InterPro" id="IPR023827">
    <property type="entry name" value="Peptidase_S8_Asp-AS"/>
</dbReference>
<evidence type="ECO:0000256" key="2">
    <source>
        <dbReference type="ARBA" id="ARBA00022512"/>
    </source>
</evidence>
<evidence type="ECO:0000259" key="12">
    <source>
        <dbReference type="Pfam" id="PF02225"/>
    </source>
</evidence>
<dbReference type="Gene3D" id="3.30.70.80">
    <property type="entry name" value="Peptidase S8 propeptide/proteinase inhibitor I9"/>
    <property type="match status" value="1"/>
</dbReference>
<feature type="domain" description="Peptidase S8/S53" evidence="11">
    <location>
        <begin position="164"/>
        <end position="574"/>
    </location>
</feature>
<protein>
    <recommendedName>
        <fullName evidence="17">Peptidase S8</fullName>
    </recommendedName>
</protein>
<evidence type="ECO:0000259" key="11">
    <source>
        <dbReference type="Pfam" id="PF00082"/>
    </source>
</evidence>
<feature type="signal peptide" evidence="10">
    <location>
        <begin position="1"/>
        <end position="29"/>
    </location>
</feature>
<dbReference type="SUPFAM" id="SSF52743">
    <property type="entry name" value="Subtilisin-like"/>
    <property type="match status" value="1"/>
</dbReference>
<dbReference type="InterPro" id="IPR037045">
    <property type="entry name" value="S8pro/Inhibitor_I9_sf"/>
</dbReference>
<keyword evidence="3" id="KW-0964">Secreted</keyword>
<dbReference type="Pfam" id="PF05922">
    <property type="entry name" value="Inhibitor_I9"/>
    <property type="match status" value="1"/>
</dbReference>
<evidence type="ECO:0000313" key="15">
    <source>
        <dbReference type="EMBL" id="GAA0512928.1"/>
    </source>
</evidence>
<keyword evidence="7 8" id="KW-0720">Serine protease</keyword>
<dbReference type="PROSITE" id="PS00137">
    <property type="entry name" value="SUBTILASE_HIS"/>
    <property type="match status" value="1"/>
</dbReference>
<feature type="active site" description="Charge relay system" evidence="8">
    <location>
        <position position="216"/>
    </location>
</feature>
<accession>A0ABN1C7F0</accession>
<evidence type="ECO:0008006" key="17">
    <source>
        <dbReference type="Google" id="ProtNLM"/>
    </source>
</evidence>
<evidence type="ECO:0000259" key="14">
    <source>
        <dbReference type="Pfam" id="PF06280"/>
    </source>
</evidence>
<dbReference type="InterPro" id="IPR050131">
    <property type="entry name" value="Peptidase_S8_subtilisin-like"/>
</dbReference>
<feature type="chain" id="PRO_5046451848" description="Peptidase S8" evidence="10">
    <location>
        <begin position="30"/>
        <end position="898"/>
    </location>
</feature>
<evidence type="ECO:0000256" key="3">
    <source>
        <dbReference type="ARBA" id="ARBA00022525"/>
    </source>
</evidence>
<dbReference type="CDD" id="cd02133">
    <property type="entry name" value="PA_C5a_like"/>
    <property type="match status" value="1"/>
</dbReference>
<dbReference type="InterPro" id="IPR003137">
    <property type="entry name" value="PA_domain"/>
</dbReference>
<dbReference type="Pfam" id="PF06280">
    <property type="entry name" value="fn3_5"/>
    <property type="match status" value="1"/>
</dbReference>
<dbReference type="InterPro" id="IPR010435">
    <property type="entry name" value="C5a/SBT2-like_Fn3"/>
</dbReference>
<feature type="domain" description="PA" evidence="12">
    <location>
        <begin position="383"/>
        <end position="464"/>
    </location>
</feature>
<dbReference type="EMBL" id="BAAADB010000019">
    <property type="protein sequence ID" value="GAA0512928.1"/>
    <property type="molecule type" value="Genomic_DNA"/>
</dbReference>
<evidence type="ECO:0000256" key="6">
    <source>
        <dbReference type="ARBA" id="ARBA00022801"/>
    </source>
</evidence>
<dbReference type="Pfam" id="PF02225">
    <property type="entry name" value="PA"/>
    <property type="match status" value="1"/>
</dbReference>
<gene>
    <name evidence="15" type="ORF">GCM10008937_20790</name>
</gene>
<feature type="domain" description="Inhibitor I9" evidence="13">
    <location>
        <begin position="71"/>
        <end position="123"/>
    </location>
</feature>
<dbReference type="Gene3D" id="3.50.30.30">
    <property type="match status" value="1"/>
</dbReference>
<dbReference type="InterPro" id="IPR023828">
    <property type="entry name" value="Peptidase_S8_Ser-AS"/>
</dbReference>
<dbReference type="InterPro" id="IPR034187">
    <property type="entry name" value="Peptidases_S8_5"/>
</dbReference>
<evidence type="ECO:0000256" key="4">
    <source>
        <dbReference type="ARBA" id="ARBA00022670"/>
    </source>
</evidence>
<dbReference type="PANTHER" id="PTHR43806:SF66">
    <property type="entry name" value="SERIN ENDOPEPTIDASE"/>
    <property type="match status" value="1"/>
</dbReference>
<evidence type="ECO:0000256" key="5">
    <source>
        <dbReference type="ARBA" id="ARBA00022729"/>
    </source>
</evidence>
<dbReference type="Gene3D" id="2.60.40.4070">
    <property type="match status" value="1"/>
</dbReference>
<evidence type="ECO:0000313" key="16">
    <source>
        <dbReference type="Proteomes" id="UP001500191"/>
    </source>
</evidence>
<reference evidence="15 16" key="1">
    <citation type="journal article" date="2019" name="Int. J. Syst. Evol. Microbiol.">
        <title>The Global Catalogue of Microorganisms (GCM) 10K type strain sequencing project: providing services to taxonomists for standard genome sequencing and annotation.</title>
        <authorList>
            <consortium name="The Broad Institute Genomics Platform"/>
            <consortium name="The Broad Institute Genome Sequencing Center for Infectious Disease"/>
            <person name="Wu L."/>
            <person name="Ma J."/>
        </authorList>
    </citation>
    <scope>NUCLEOTIDE SEQUENCE [LARGE SCALE GENOMIC DNA]</scope>
    <source>
        <strain evidence="15 16">JCM 14368</strain>
    </source>
</reference>
<dbReference type="PROSITE" id="PS51892">
    <property type="entry name" value="SUBTILASE"/>
    <property type="match status" value="1"/>
</dbReference>
<evidence type="ECO:0000256" key="8">
    <source>
        <dbReference type="PROSITE-ProRule" id="PRU01240"/>
    </source>
</evidence>
<keyword evidence="6 8" id="KW-0378">Hydrolase</keyword>
<keyword evidence="2" id="KW-0134">Cell wall</keyword>
<comment type="similarity">
    <text evidence="1 8 9">Belongs to the peptidase S8 family.</text>
</comment>
<dbReference type="InterPro" id="IPR000209">
    <property type="entry name" value="Peptidase_S8/S53_dom"/>
</dbReference>
<dbReference type="RefSeq" id="WP_343758520.1">
    <property type="nucleotide sequence ID" value="NZ_BAAADB010000019.1"/>
</dbReference>
<dbReference type="PROSITE" id="PS00136">
    <property type="entry name" value="SUBTILASE_ASP"/>
    <property type="match status" value="1"/>
</dbReference>
<dbReference type="PROSITE" id="PS00138">
    <property type="entry name" value="SUBTILASE_SER"/>
    <property type="match status" value="1"/>
</dbReference>
<feature type="active site" description="Charge relay system" evidence="8">
    <location>
        <position position="173"/>
    </location>
</feature>
<dbReference type="PANTHER" id="PTHR43806">
    <property type="entry name" value="PEPTIDASE S8"/>
    <property type="match status" value="1"/>
</dbReference>
<sequence length="898" mass="93609">MKNTVKSLSLLSLALVLGACGTSAPTASAPTGSAPTANRASILKTTPNTPTRWFVELAGDPTVLSVQSVSSQQATFRAQAAQQGIQYQEVRSYQTLFNGFSVQASEAEINRVSRLPGVLGVYPVREIAAPQVDVNLTDALTPDMFSAIKMTGADIAQNELGLTGKGIKVGVIDTGIDLDHPAFKGRVVAQYDFVGDDYNFGKPTKPDPIADDCGGHGSHVAGIVGGNDASKGFKGVAPEVSFGAYRVFGCEGSTSEDIMIAALEQAYKDGMQVVNLSIGSAFENWEGTPSAKVGSRMVKKGMVVVASAGNSGASGQYSMGGVTMGDNVISVASVSNTEIEVKSFTITPDGSKVAYFAASGAPEGKVGAAFPVTKLATSTPTTTNDGCLVGGVNPFAAGSLTGKAVLIRRGTCTFYEKAKNAQDAGASAVILYNNTAGYLSPTVAGATPITIPVVFSSAADGAKISGLIAGGVTMTFNSGTINIPSPTANTLDSYSSYGLSADLELKPDIAAPGGNIRSAYPLEKGNGGYATLSGTSMASPHVAGAAALMLQAFPNTKAKDMRGLLMNSATLRWYRAASGTLFTGLPDYVQRQGAGMVDIVGSYNSTVRATPNKLSLGESASFATRSKVVVLQNTWTRTETFKAYHYPALTVGGTTLAPTPSQAYATMTINGQDADKADVDVTVPAGGETELNVVITPPAAAPDKAQYGGYIVLEGSQGRNLVIPYAGFKGDYQSIQALGNLTISGTSYNFPALFDDKEDVFFEEGQVVTTPIDYTFKDVALDPAKPTELTKDAPYVLAQLSHQVRKMTMELLDANGAVVDTLLKQEYLGRNCTNNIAQTSSTCDAYNTYAWDGKLSNGTNAANGTYQLRLKALKAQGDESVASDTEVYTTQKFIVARP</sequence>
<evidence type="ECO:0000259" key="13">
    <source>
        <dbReference type="Pfam" id="PF05922"/>
    </source>
</evidence>
<keyword evidence="4 8" id="KW-0645">Protease</keyword>
<name>A0ABN1C7F0_9DEIO</name>
<dbReference type="InterPro" id="IPR010259">
    <property type="entry name" value="S8pro/Inhibitor_I9"/>
</dbReference>
<feature type="domain" description="C5a peptidase/Subtilisin-like protease SBT2-like Fn3-like" evidence="14">
    <location>
        <begin position="625"/>
        <end position="725"/>
    </location>
</feature>
<proteinExistence type="inferred from homology"/>
<dbReference type="Gene3D" id="2.60.40.1710">
    <property type="entry name" value="Subtilisin-like superfamily"/>
    <property type="match status" value="1"/>
</dbReference>
<evidence type="ECO:0000256" key="7">
    <source>
        <dbReference type="ARBA" id="ARBA00022825"/>
    </source>
</evidence>
<dbReference type="Proteomes" id="UP001500191">
    <property type="component" value="Unassembled WGS sequence"/>
</dbReference>
<dbReference type="InterPro" id="IPR046450">
    <property type="entry name" value="PA_dom_sf"/>
</dbReference>
<comment type="caution">
    <text evidence="15">The sequence shown here is derived from an EMBL/GenBank/DDBJ whole genome shotgun (WGS) entry which is preliminary data.</text>
</comment>
<dbReference type="InterPro" id="IPR022398">
    <property type="entry name" value="Peptidase_S8_His-AS"/>
</dbReference>
<keyword evidence="5 10" id="KW-0732">Signal</keyword>
<keyword evidence="16" id="KW-1185">Reference proteome</keyword>
<dbReference type="InterPro" id="IPR036852">
    <property type="entry name" value="Peptidase_S8/S53_dom_sf"/>
</dbReference>
<evidence type="ECO:0000256" key="10">
    <source>
        <dbReference type="SAM" id="SignalP"/>
    </source>
</evidence>
<dbReference type="Pfam" id="PF00082">
    <property type="entry name" value="Peptidase_S8"/>
    <property type="match status" value="1"/>
</dbReference>
<evidence type="ECO:0000256" key="1">
    <source>
        <dbReference type="ARBA" id="ARBA00011073"/>
    </source>
</evidence>
<dbReference type="Gene3D" id="3.40.50.200">
    <property type="entry name" value="Peptidase S8/S53 domain"/>
    <property type="match status" value="1"/>
</dbReference>
<feature type="active site" description="Charge relay system" evidence="8">
    <location>
        <position position="536"/>
    </location>
</feature>
<dbReference type="PROSITE" id="PS51257">
    <property type="entry name" value="PROKAR_LIPOPROTEIN"/>
    <property type="match status" value="1"/>
</dbReference>
<dbReference type="SUPFAM" id="SSF52025">
    <property type="entry name" value="PA domain"/>
    <property type="match status" value="1"/>
</dbReference>